<dbReference type="Pfam" id="PF05521">
    <property type="entry name" value="Phage_HCP"/>
    <property type="match status" value="1"/>
</dbReference>
<accession>A0A2R8BD15</accession>
<evidence type="ECO:0008006" key="4">
    <source>
        <dbReference type="Google" id="ProtNLM"/>
    </source>
</evidence>
<dbReference type="NCBIfam" id="TIGR01563">
    <property type="entry name" value="gp16_SPP1"/>
    <property type="match status" value="1"/>
</dbReference>
<evidence type="ECO:0000256" key="1">
    <source>
        <dbReference type="SAM" id="MobiDB-lite"/>
    </source>
</evidence>
<name>A0A2R8BD15_9RHOB</name>
<feature type="region of interest" description="Disordered" evidence="1">
    <location>
        <begin position="1"/>
        <end position="23"/>
    </location>
</feature>
<proteinExistence type="predicted"/>
<dbReference type="Proteomes" id="UP000244880">
    <property type="component" value="Unassembled WGS sequence"/>
</dbReference>
<dbReference type="EMBL" id="OMOR01000001">
    <property type="protein sequence ID" value="SPH20892.1"/>
    <property type="molecule type" value="Genomic_DNA"/>
</dbReference>
<evidence type="ECO:0000313" key="2">
    <source>
        <dbReference type="EMBL" id="SPH20892.1"/>
    </source>
</evidence>
<dbReference type="OrthoDB" id="7570189at2"/>
<organism evidence="2 3">
    <name type="scientific">Ascidiaceihabitans donghaensis</name>
    <dbReference type="NCBI Taxonomy" id="1510460"/>
    <lineage>
        <taxon>Bacteria</taxon>
        <taxon>Pseudomonadati</taxon>
        <taxon>Pseudomonadota</taxon>
        <taxon>Alphaproteobacteria</taxon>
        <taxon>Rhodobacterales</taxon>
        <taxon>Paracoccaceae</taxon>
        <taxon>Ascidiaceihabitans</taxon>
    </lineage>
</organism>
<reference evidence="2 3" key="1">
    <citation type="submission" date="2018-03" db="EMBL/GenBank/DDBJ databases">
        <authorList>
            <person name="Keele B.F."/>
        </authorList>
    </citation>
    <scope>NUCLEOTIDE SEQUENCE [LARGE SCALE GENOMIC DNA]</scope>
    <source>
        <strain evidence="2 3">CECT 8599</strain>
    </source>
</reference>
<dbReference type="InterPro" id="IPR038666">
    <property type="entry name" value="SSP1_head-tail_sf"/>
</dbReference>
<sequence length="111" mass="12150">MSPRLNRRLTLEAPDHQSDGAGGFSESWTALGVLWAEVVARTGREATQSGAPLSDVSYKIIVRAAPVGHIQRPTSQQRFRDGNRIFRIQAVAETDMGACYLTCFANEEVVS</sequence>
<dbReference type="RefSeq" id="WP_108828039.1">
    <property type="nucleotide sequence ID" value="NZ_OMOR01000001.1"/>
</dbReference>
<protein>
    <recommendedName>
        <fullName evidence="4">Phage head-tail joining protein</fullName>
    </recommendedName>
</protein>
<feature type="compositionally biased region" description="Basic and acidic residues" evidence="1">
    <location>
        <begin position="9"/>
        <end position="18"/>
    </location>
</feature>
<keyword evidence="3" id="KW-1185">Reference proteome</keyword>
<gene>
    <name evidence="2" type="ORF">ASD8599_01633</name>
</gene>
<dbReference type="Gene3D" id="2.40.10.270">
    <property type="entry name" value="Bacteriophage SPP1 head-tail adaptor protein"/>
    <property type="match status" value="1"/>
</dbReference>
<dbReference type="AlphaFoldDB" id="A0A2R8BD15"/>
<dbReference type="InterPro" id="IPR008767">
    <property type="entry name" value="Phage_SPP1_head-tail_adaptor"/>
</dbReference>
<evidence type="ECO:0000313" key="3">
    <source>
        <dbReference type="Proteomes" id="UP000244880"/>
    </source>
</evidence>